<dbReference type="GO" id="GO:0006950">
    <property type="term" value="P:response to stress"/>
    <property type="evidence" value="ECO:0007669"/>
    <property type="project" value="TreeGrafter"/>
</dbReference>
<dbReference type="PANTHER" id="PTHR33164:SF89">
    <property type="entry name" value="MARR FAMILY REGULATORY PROTEIN"/>
    <property type="match status" value="1"/>
</dbReference>
<evidence type="ECO:0000313" key="6">
    <source>
        <dbReference type="EMBL" id="KAB2367201.1"/>
    </source>
</evidence>
<evidence type="ECO:0000313" key="7">
    <source>
        <dbReference type="Proteomes" id="UP000483004"/>
    </source>
</evidence>
<keyword evidence="2" id="KW-0238">DNA-binding</keyword>
<feature type="domain" description="HTH marR-type" evidence="5">
    <location>
        <begin position="27"/>
        <end position="160"/>
    </location>
</feature>
<dbReference type="RefSeq" id="WP_151545226.1">
    <property type="nucleotide sequence ID" value="NZ_WBMR01000185.1"/>
</dbReference>
<proteinExistence type="predicted"/>
<evidence type="ECO:0000256" key="3">
    <source>
        <dbReference type="ARBA" id="ARBA00023163"/>
    </source>
</evidence>
<organism evidence="6 7">
    <name type="scientific">Actinomadura montaniterrae</name>
    <dbReference type="NCBI Taxonomy" id="1803903"/>
    <lineage>
        <taxon>Bacteria</taxon>
        <taxon>Bacillati</taxon>
        <taxon>Actinomycetota</taxon>
        <taxon>Actinomycetes</taxon>
        <taxon>Streptosporangiales</taxon>
        <taxon>Thermomonosporaceae</taxon>
        <taxon>Actinomadura</taxon>
    </lineage>
</organism>
<dbReference type="Proteomes" id="UP000483004">
    <property type="component" value="Unassembled WGS sequence"/>
</dbReference>
<dbReference type="InterPro" id="IPR023187">
    <property type="entry name" value="Tscrpt_reg_MarR-type_CS"/>
</dbReference>
<evidence type="ECO:0000256" key="4">
    <source>
        <dbReference type="SAM" id="MobiDB-lite"/>
    </source>
</evidence>
<dbReference type="Gene3D" id="1.10.10.10">
    <property type="entry name" value="Winged helix-like DNA-binding domain superfamily/Winged helix DNA-binding domain"/>
    <property type="match status" value="1"/>
</dbReference>
<dbReference type="InterPro" id="IPR036388">
    <property type="entry name" value="WH-like_DNA-bd_sf"/>
</dbReference>
<dbReference type="PROSITE" id="PS01117">
    <property type="entry name" value="HTH_MARR_1"/>
    <property type="match status" value="1"/>
</dbReference>
<accession>A0A6L3VGN9</accession>
<dbReference type="InterPro" id="IPR039422">
    <property type="entry name" value="MarR/SlyA-like"/>
</dbReference>
<dbReference type="SUPFAM" id="SSF46785">
    <property type="entry name" value="Winged helix' DNA-binding domain"/>
    <property type="match status" value="1"/>
</dbReference>
<comment type="caution">
    <text evidence="6">The sequence shown here is derived from an EMBL/GenBank/DDBJ whole genome shotgun (WGS) entry which is preliminary data.</text>
</comment>
<sequence length="190" mass="21403">MTGHHTLQETEQAIQRRLGDVPLRHDAMMAVSNIYRAAAAIRQHFESSVLRGADLTWTAFVVLWVVWIWDEMETRHVAEEAGISKGTLTGVVKTLEGRGLIERGSHATDGRLVLLRLTDKGQELMRGLFPAFNAEEAFVVERLSGDENRALAQTLRSVVEHLEEEGDARREALRAESPFPPRRSGRRPRT</sequence>
<dbReference type="GO" id="GO:0003677">
    <property type="term" value="F:DNA binding"/>
    <property type="evidence" value="ECO:0007669"/>
    <property type="project" value="UniProtKB-KW"/>
</dbReference>
<evidence type="ECO:0000256" key="2">
    <source>
        <dbReference type="ARBA" id="ARBA00023125"/>
    </source>
</evidence>
<keyword evidence="7" id="KW-1185">Reference proteome</keyword>
<dbReference type="EMBL" id="WBMR01000185">
    <property type="protein sequence ID" value="KAB2367201.1"/>
    <property type="molecule type" value="Genomic_DNA"/>
</dbReference>
<dbReference type="SMART" id="SM00347">
    <property type="entry name" value="HTH_MARR"/>
    <property type="match status" value="1"/>
</dbReference>
<gene>
    <name evidence="6" type="ORF">F9B16_38795</name>
</gene>
<keyword evidence="1" id="KW-0805">Transcription regulation</keyword>
<dbReference type="AlphaFoldDB" id="A0A6L3VGN9"/>
<protein>
    <submittedName>
        <fullName evidence="6">MarR family transcriptional regulator</fullName>
    </submittedName>
</protein>
<evidence type="ECO:0000259" key="5">
    <source>
        <dbReference type="PROSITE" id="PS50995"/>
    </source>
</evidence>
<keyword evidence="3" id="KW-0804">Transcription</keyword>
<reference evidence="6 7" key="1">
    <citation type="submission" date="2019-09" db="EMBL/GenBank/DDBJ databases">
        <title>Actinomadura physcomitrii sp. nov., a novel actinomycete isolated from moss [Physcomitrium sphaericum (Ludw) Fuernr].</title>
        <authorList>
            <person name="Liu C."/>
            <person name="Zhuang X."/>
        </authorList>
    </citation>
    <scope>NUCLEOTIDE SEQUENCE [LARGE SCALE GENOMIC DNA]</scope>
    <source>
        <strain evidence="6 7">CYP1-1B</strain>
    </source>
</reference>
<dbReference type="Pfam" id="PF01047">
    <property type="entry name" value="MarR"/>
    <property type="match status" value="1"/>
</dbReference>
<dbReference type="PANTHER" id="PTHR33164">
    <property type="entry name" value="TRANSCRIPTIONAL REGULATOR, MARR FAMILY"/>
    <property type="match status" value="1"/>
</dbReference>
<name>A0A6L3VGN9_9ACTN</name>
<dbReference type="InterPro" id="IPR036390">
    <property type="entry name" value="WH_DNA-bd_sf"/>
</dbReference>
<dbReference type="InterPro" id="IPR000835">
    <property type="entry name" value="HTH_MarR-typ"/>
</dbReference>
<feature type="region of interest" description="Disordered" evidence="4">
    <location>
        <begin position="165"/>
        <end position="190"/>
    </location>
</feature>
<dbReference type="PRINTS" id="PR00598">
    <property type="entry name" value="HTHMARR"/>
</dbReference>
<evidence type="ECO:0000256" key="1">
    <source>
        <dbReference type="ARBA" id="ARBA00023015"/>
    </source>
</evidence>
<dbReference type="PROSITE" id="PS50995">
    <property type="entry name" value="HTH_MARR_2"/>
    <property type="match status" value="1"/>
</dbReference>
<dbReference type="GO" id="GO:0003700">
    <property type="term" value="F:DNA-binding transcription factor activity"/>
    <property type="evidence" value="ECO:0007669"/>
    <property type="project" value="InterPro"/>
</dbReference>
<dbReference type="OrthoDB" id="3527481at2"/>